<dbReference type="RefSeq" id="WP_183815791.1">
    <property type="nucleotide sequence ID" value="NZ_JACHOB010000001.1"/>
</dbReference>
<dbReference type="CDD" id="cd02511">
    <property type="entry name" value="Beta4Glucosyltransferase"/>
    <property type="match status" value="1"/>
</dbReference>
<accession>A0A840I0D8</accession>
<evidence type="ECO:0000313" key="4">
    <source>
        <dbReference type="Proteomes" id="UP000563524"/>
    </source>
</evidence>
<comment type="similarity">
    <text evidence="1">Belongs to the glycosyltransferase 2 family. WaaE/KdtX subfamily.</text>
</comment>
<evidence type="ECO:0000259" key="2">
    <source>
        <dbReference type="Pfam" id="PF00535"/>
    </source>
</evidence>
<keyword evidence="4" id="KW-1185">Reference proteome</keyword>
<dbReference type="InterPro" id="IPR001173">
    <property type="entry name" value="Glyco_trans_2-like"/>
</dbReference>
<evidence type="ECO:0000256" key="1">
    <source>
        <dbReference type="ARBA" id="ARBA00038494"/>
    </source>
</evidence>
<dbReference type="PANTHER" id="PTHR43630">
    <property type="entry name" value="POLY-BETA-1,6-N-ACETYL-D-GLUCOSAMINE SYNTHASE"/>
    <property type="match status" value="1"/>
</dbReference>
<keyword evidence="3" id="KW-0808">Transferase</keyword>
<evidence type="ECO:0000313" key="3">
    <source>
        <dbReference type="EMBL" id="MBB4658167.1"/>
    </source>
</evidence>
<sequence>MTPRPPLSAYFRTLNEAGHIEESVRAALKVAREVIVVDSGSTDGTQDLARAAGATVVPNDWPGSGRQKRFAEERCSYDWLLDLDADEVVSDELAREIEELFARGEPRFAVYALPWVTVPPFGAPWRRVDRNWRTKLYDRRRLRVPDHPAWDQLEVDKRRAPRLSGPLYHHAFTDIGDLTRKVERNMTGRAKGVEQKPLAWLRLRIALGLPVYVLKRYLLRGLWRKGTYGFAFCVAQGYGRWLKDVKLYERHMRDRGGRA</sequence>
<reference evidence="3 4" key="1">
    <citation type="submission" date="2020-08" db="EMBL/GenBank/DDBJ databases">
        <title>Genomic Encyclopedia of Type Strains, Phase IV (KMG-IV): sequencing the most valuable type-strain genomes for metagenomic binning, comparative biology and taxonomic classification.</title>
        <authorList>
            <person name="Goeker M."/>
        </authorList>
    </citation>
    <scope>NUCLEOTIDE SEQUENCE [LARGE SCALE GENOMIC DNA]</scope>
    <source>
        <strain evidence="3 4">DSM 102850</strain>
    </source>
</reference>
<dbReference type="InterPro" id="IPR029044">
    <property type="entry name" value="Nucleotide-diphossugar_trans"/>
</dbReference>
<dbReference type="Gene3D" id="3.90.550.10">
    <property type="entry name" value="Spore Coat Polysaccharide Biosynthesis Protein SpsA, Chain A"/>
    <property type="match status" value="1"/>
</dbReference>
<dbReference type="AlphaFoldDB" id="A0A840I0D8"/>
<comment type="caution">
    <text evidence="3">The sequence shown here is derived from an EMBL/GenBank/DDBJ whole genome shotgun (WGS) entry which is preliminary data.</text>
</comment>
<dbReference type="GO" id="GO:0016740">
    <property type="term" value="F:transferase activity"/>
    <property type="evidence" value="ECO:0007669"/>
    <property type="project" value="UniProtKB-KW"/>
</dbReference>
<protein>
    <submittedName>
        <fullName evidence="3">Glycosyltransferase involved in cell wall biosynthesis</fullName>
    </submittedName>
</protein>
<dbReference type="SUPFAM" id="SSF53448">
    <property type="entry name" value="Nucleotide-diphospho-sugar transferases"/>
    <property type="match status" value="1"/>
</dbReference>
<gene>
    <name evidence="3" type="ORF">GGQ59_000667</name>
</gene>
<name>A0A840I0D8_9PROT</name>
<proteinExistence type="inferred from homology"/>
<feature type="domain" description="Glycosyltransferase 2-like" evidence="2">
    <location>
        <begin position="13"/>
        <end position="144"/>
    </location>
</feature>
<dbReference type="Pfam" id="PF00535">
    <property type="entry name" value="Glycos_transf_2"/>
    <property type="match status" value="1"/>
</dbReference>
<organism evidence="3 4">
    <name type="scientific">Parvularcula dongshanensis</name>
    <dbReference type="NCBI Taxonomy" id="1173995"/>
    <lineage>
        <taxon>Bacteria</taxon>
        <taxon>Pseudomonadati</taxon>
        <taxon>Pseudomonadota</taxon>
        <taxon>Alphaproteobacteria</taxon>
        <taxon>Parvularculales</taxon>
        <taxon>Parvularculaceae</taxon>
        <taxon>Parvularcula</taxon>
    </lineage>
</organism>
<dbReference type="Proteomes" id="UP000563524">
    <property type="component" value="Unassembled WGS sequence"/>
</dbReference>
<dbReference type="PANTHER" id="PTHR43630:SF2">
    <property type="entry name" value="GLYCOSYLTRANSFERASE"/>
    <property type="match status" value="1"/>
</dbReference>
<dbReference type="EMBL" id="JACHOB010000001">
    <property type="protein sequence ID" value="MBB4658167.1"/>
    <property type="molecule type" value="Genomic_DNA"/>
</dbReference>